<reference evidence="1 2" key="1">
    <citation type="journal article" date="2023" name="Hortic Res">
        <title>Pangenome of water caltrop reveals structural variations and asymmetric subgenome divergence after allopolyploidization.</title>
        <authorList>
            <person name="Zhang X."/>
            <person name="Chen Y."/>
            <person name="Wang L."/>
            <person name="Yuan Y."/>
            <person name="Fang M."/>
            <person name="Shi L."/>
            <person name="Lu R."/>
            <person name="Comes H.P."/>
            <person name="Ma Y."/>
            <person name="Chen Y."/>
            <person name="Huang G."/>
            <person name="Zhou Y."/>
            <person name="Zheng Z."/>
            <person name="Qiu Y."/>
        </authorList>
    </citation>
    <scope>NUCLEOTIDE SEQUENCE [LARGE SCALE GENOMIC DNA]</scope>
    <source>
        <strain evidence="1">F231</strain>
    </source>
</reference>
<comment type="caution">
    <text evidence="1">The sequence shown here is derived from an EMBL/GenBank/DDBJ whole genome shotgun (WGS) entry which is preliminary data.</text>
</comment>
<proteinExistence type="predicted"/>
<gene>
    <name evidence="1" type="ORF">SAY86_004320</name>
</gene>
<evidence type="ECO:0000313" key="1">
    <source>
        <dbReference type="EMBL" id="KAK4804503.1"/>
    </source>
</evidence>
<dbReference type="EMBL" id="JAXQNO010000001">
    <property type="protein sequence ID" value="KAK4804503.1"/>
    <property type="molecule type" value="Genomic_DNA"/>
</dbReference>
<dbReference type="Proteomes" id="UP001346149">
    <property type="component" value="Unassembled WGS sequence"/>
</dbReference>
<accession>A0AAN7N6D8</accession>
<dbReference type="AlphaFoldDB" id="A0AAN7N6D8"/>
<protein>
    <submittedName>
        <fullName evidence="1">Uncharacterized protein</fullName>
    </submittedName>
</protein>
<name>A0AAN7N6D8_TRANT</name>
<organism evidence="1 2">
    <name type="scientific">Trapa natans</name>
    <name type="common">Water chestnut</name>
    <dbReference type="NCBI Taxonomy" id="22666"/>
    <lineage>
        <taxon>Eukaryota</taxon>
        <taxon>Viridiplantae</taxon>
        <taxon>Streptophyta</taxon>
        <taxon>Embryophyta</taxon>
        <taxon>Tracheophyta</taxon>
        <taxon>Spermatophyta</taxon>
        <taxon>Magnoliopsida</taxon>
        <taxon>eudicotyledons</taxon>
        <taxon>Gunneridae</taxon>
        <taxon>Pentapetalae</taxon>
        <taxon>rosids</taxon>
        <taxon>malvids</taxon>
        <taxon>Myrtales</taxon>
        <taxon>Lythraceae</taxon>
        <taxon>Trapa</taxon>
    </lineage>
</organism>
<evidence type="ECO:0000313" key="2">
    <source>
        <dbReference type="Proteomes" id="UP001346149"/>
    </source>
</evidence>
<sequence>MARRTNQVADHLAGMARRNILESWEVVLLEEILLKHELGISAPSYKNMEQERTDLGMGDIPRNYICQCVTHPSWVILGNLIIVSILVTKNATIIKKTTNLYTTMA</sequence>
<keyword evidence="2" id="KW-1185">Reference proteome</keyword>